<evidence type="ECO:0000313" key="3">
    <source>
        <dbReference type="Proteomes" id="UP000626092"/>
    </source>
</evidence>
<dbReference type="GO" id="GO:0042138">
    <property type="term" value="P:meiotic DNA double-strand break formation"/>
    <property type="evidence" value="ECO:0007669"/>
    <property type="project" value="TreeGrafter"/>
</dbReference>
<feature type="compositionally biased region" description="Polar residues" evidence="1">
    <location>
        <begin position="53"/>
        <end position="65"/>
    </location>
</feature>
<dbReference type="PANTHER" id="PTHR37695">
    <property type="entry name" value="RECOMBINATION INITIATION DEFECTS 3-RELATED"/>
    <property type="match status" value="1"/>
</dbReference>
<comment type="caution">
    <text evidence="2">The sequence shown here is derived from an EMBL/GenBank/DDBJ whole genome shotgun (WGS) entry which is preliminary data.</text>
</comment>
<feature type="region of interest" description="Disordered" evidence="1">
    <location>
        <begin position="16"/>
        <end position="65"/>
    </location>
</feature>
<dbReference type="GO" id="GO:0009556">
    <property type="term" value="P:microsporogenesis"/>
    <property type="evidence" value="ECO:0007669"/>
    <property type="project" value="TreeGrafter"/>
</dbReference>
<accession>A0A834HUF9</accession>
<protein>
    <recommendedName>
        <fullName evidence="4">Recombination initiation defects 3</fullName>
    </recommendedName>
</protein>
<keyword evidence="3" id="KW-1185">Reference proteome</keyword>
<reference evidence="2" key="1">
    <citation type="submission" date="2019-11" db="EMBL/GenBank/DDBJ databases">
        <authorList>
            <person name="Liu Y."/>
            <person name="Hou J."/>
            <person name="Li T.-Q."/>
            <person name="Guan C.-H."/>
            <person name="Wu X."/>
            <person name="Wu H.-Z."/>
            <person name="Ling F."/>
            <person name="Zhang R."/>
            <person name="Shi X.-G."/>
            <person name="Ren J.-P."/>
            <person name="Chen E.-F."/>
            <person name="Sun J.-M."/>
        </authorList>
    </citation>
    <scope>NUCLEOTIDE SEQUENCE</scope>
    <source>
        <strain evidence="2">Adult_tree_wgs_1</strain>
        <tissue evidence="2">Leaves</tissue>
    </source>
</reference>
<organism evidence="2 3">
    <name type="scientific">Rhododendron simsii</name>
    <name type="common">Sims's rhododendron</name>
    <dbReference type="NCBI Taxonomy" id="118357"/>
    <lineage>
        <taxon>Eukaryota</taxon>
        <taxon>Viridiplantae</taxon>
        <taxon>Streptophyta</taxon>
        <taxon>Embryophyta</taxon>
        <taxon>Tracheophyta</taxon>
        <taxon>Spermatophyta</taxon>
        <taxon>Magnoliopsida</taxon>
        <taxon>eudicotyledons</taxon>
        <taxon>Gunneridae</taxon>
        <taxon>Pentapetalae</taxon>
        <taxon>asterids</taxon>
        <taxon>Ericales</taxon>
        <taxon>Ericaceae</taxon>
        <taxon>Ericoideae</taxon>
        <taxon>Rhodoreae</taxon>
        <taxon>Rhododendron</taxon>
    </lineage>
</organism>
<dbReference type="PANTHER" id="PTHR37695:SF1">
    <property type="entry name" value="RECOMBINATION INITIATION DEFECTS 3-RELATED"/>
    <property type="match status" value="1"/>
</dbReference>
<gene>
    <name evidence="2" type="ORF">RHSIM_Rhsim01G0157500</name>
</gene>
<dbReference type="GO" id="GO:0070192">
    <property type="term" value="P:chromosome organization involved in meiotic cell cycle"/>
    <property type="evidence" value="ECO:0007669"/>
    <property type="project" value="InterPro"/>
</dbReference>
<sequence length="455" mass="50409">MKLKINKACDLDSISVLPPHTRRSSIGPSGPGSSSVFGRSQASQLRSQPPRHSFSQQGVSSQHGMFSQLSQNSLDEIVTNDQRISSQERENPVKKLSCLPPISNSLEESQMQVSRSSSNLMRKWNSSSVLDHRSQTNEELERRIGMMETSLNRFGMIMDSVQSDIMQVSKGTKEALMEIEDVRQKLIANGNLLQAKGQEDIKTNLAGGIKSLSDQVSQDTDGEKLKEISSFILTLPEQIDVYLQKMQSELCNKLTQEKQAMVCSLKVPNQNHLTPAILLEEGISCRSVQQQMQPLKGPEMPPRSCGKTALLPKIEVGSWTSVKTEQATFTHRGTSKKHKQKRMSPIELESEWRIPIESDEEIDGGFSCLLGGKETGKGCVRTSHEAFTKELFFEVPPDFSLLLESHAIGESGPISLPIAAASLVGPAVPLHRPANETPSTKREDYSPWMGYKHKN</sequence>
<dbReference type="GO" id="GO:0005634">
    <property type="term" value="C:nucleus"/>
    <property type="evidence" value="ECO:0007669"/>
    <property type="project" value="TreeGrafter"/>
</dbReference>
<dbReference type="AlphaFoldDB" id="A0A834HUF9"/>
<dbReference type="OrthoDB" id="1920658at2759"/>
<evidence type="ECO:0000313" key="2">
    <source>
        <dbReference type="EMBL" id="KAF7154181.1"/>
    </source>
</evidence>
<proteinExistence type="predicted"/>
<dbReference type="InterPro" id="IPR034546">
    <property type="entry name" value="PAIR1"/>
</dbReference>
<evidence type="ECO:0008006" key="4">
    <source>
        <dbReference type="Google" id="ProtNLM"/>
    </source>
</evidence>
<feature type="region of interest" description="Disordered" evidence="1">
    <location>
        <begin position="431"/>
        <end position="455"/>
    </location>
</feature>
<dbReference type="GO" id="GO:0009553">
    <property type="term" value="P:embryo sac development"/>
    <property type="evidence" value="ECO:0007669"/>
    <property type="project" value="TreeGrafter"/>
</dbReference>
<evidence type="ECO:0000256" key="1">
    <source>
        <dbReference type="SAM" id="MobiDB-lite"/>
    </source>
</evidence>
<name>A0A834HUF9_RHOSS</name>
<feature type="compositionally biased region" description="Low complexity" evidence="1">
    <location>
        <begin position="24"/>
        <end position="40"/>
    </location>
</feature>
<dbReference type="EMBL" id="WJXA01000001">
    <property type="protein sequence ID" value="KAF7154181.1"/>
    <property type="molecule type" value="Genomic_DNA"/>
</dbReference>
<dbReference type="Proteomes" id="UP000626092">
    <property type="component" value="Unassembled WGS sequence"/>
</dbReference>